<dbReference type="CDD" id="cd00060">
    <property type="entry name" value="FHA"/>
    <property type="match status" value="1"/>
</dbReference>
<dbReference type="Proteomes" id="UP000774750">
    <property type="component" value="Unassembled WGS sequence"/>
</dbReference>
<feature type="domain" description="FHA" evidence="2">
    <location>
        <begin position="294"/>
        <end position="345"/>
    </location>
</feature>
<reference evidence="3" key="1">
    <citation type="submission" date="2020-08" db="EMBL/GenBank/DDBJ databases">
        <authorList>
            <person name="Cejkova D."/>
            <person name="Kubasova T."/>
            <person name="Jahodarova E."/>
            <person name="Rychlik I."/>
        </authorList>
    </citation>
    <scope>NUCLEOTIDE SEQUENCE</scope>
    <source>
        <strain evidence="3">An559</strain>
    </source>
</reference>
<feature type="coiled-coil region" evidence="1">
    <location>
        <begin position="220"/>
        <end position="268"/>
    </location>
</feature>
<keyword evidence="4" id="KW-1185">Reference proteome</keyword>
<dbReference type="PROSITE" id="PS50006">
    <property type="entry name" value="FHA_DOMAIN"/>
    <property type="match status" value="1"/>
</dbReference>
<evidence type="ECO:0000259" key="2">
    <source>
        <dbReference type="PROSITE" id="PS50006"/>
    </source>
</evidence>
<organism evidence="3 4">
    <name type="scientific">Merdimmobilis hominis</name>
    <dbReference type="NCBI Taxonomy" id="2897707"/>
    <lineage>
        <taxon>Bacteria</taxon>
        <taxon>Bacillati</taxon>
        <taxon>Bacillota</taxon>
        <taxon>Clostridia</taxon>
        <taxon>Eubacteriales</taxon>
        <taxon>Oscillospiraceae</taxon>
        <taxon>Merdimmobilis</taxon>
    </lineage>
</organism>
<dbReference type="InterPro" id="IPR008984">
    <property type="entry name" value="SMAD_FHA_dom_sf"/>
</dbReference>
<dbReference type="RefSeq" id="WP_204445227.1">
    <property type="nucleotide sequence ID" value="NZ_JACJKY010000005.1"/>
</dbReference>
<dbReference type="InterPro" id="IPR000253">
    <property type="entry name" value="FHA_dom"/>
</dbReference>
<dbReference type="EMBL" id="JACJKY010000005">
    <property type="protein sequence ID" value="MBM6920410.1"/>
    <property type="molecule type" value="Genomic_DNA"/>
</dbReference>
<gene>
    <name evidence="3" type="ORF">H6A12_04470</name>
</gene>
<reference evidence="3" key="2">
    <citation type="journal article" date="2021" name="Sci. Rep.">
        <title>The distribution of antibiotic resistance genes in chicken gut microbiota commensals.</title>
        <authorList>
            <person name="Juricova H."/>
            <person name="Matiasovicova J."/>
            <person name="Kubasova T."/>
            <person name="Cejkova D."/>
            <person name="Rychlik I."/>
        </authorList>
    </citation>
    <scope>NUCLEOTIDE SEQUENCE</scope>
    <source>
        <strain evidence="3">An559</strain>
    </source>
</reference>
<comment type="caution">
    <text evidence="3">The sequence shown here is derived from an EMBL/GenBank/DDBJ whole genome shotgun (WGS) entry which is preliminary data.</text>
</comment>
<proteinExistence type="predicted"/>
<accession>A0A939BDN5</accession>
<evidence type="ECO:0000313" key="3">
    <source>
        <dbReference type="EMBL" id="MBM6920410.1"/>
    </source>
</evidence>
<dbReference type="SMART" id="SM00240">
    <property type="entry name" value="FHA"/>
    <property type="match status" value="1"/>
</dbReference>
<dbReference type="Pfam" id="PF00498">
    <property type="entry name" value="FHA"/>
    <property type="match status" value="1"/>
</dbReference>
<protein>
    <submittedName>
        <fullName evidence="3">FHA domain-containing protein</fullName>
    </submittedName>
</protein>
<dbReference type="Gene3D" id="2.60.200.20">
    <property type="match status" value="1"/>
</dbReference>
<sequence>MNFLYQTDEKNGIFSVGIEPGVMLDFQKLDLLKTIPGTAPCQVTFRDGVRYLDYFVGGFFPVSSLFSSEMTRAGFFDVMEKLAAAAAAVQNGGIDTQILLEPEHVFLCEQGAAFCYAPVEGYQNQGVRTLLLDVIYRSVFSKAEGSSYVTPIVSYLQNAPFSIAEFQSLLYSVKMSSQSSCYYTPQQPCTEDFSDAKGGTVLISDAAQFNEYAVHAEEMRKAEEARLAEEARKAEEARLAEEARKAEEARLTEEARKAEEARLTEEARKAAEAKPAVLWYPKTNERVQLLECVTRIGKKRDSVDFCIAGNPAVSRHHADIVRKDGAYYLIDQNSLNKSRVNGVFASPMQEVLLHAGDRIDLADEILIFEG</sequence>
<keyword evidence="1" id="KW-0175">Coiled coil</keyword>
<dbReference type="AlphaFoldDB" id="A0A939BDN5"/>
<evidence type="ECO:0000256" key="1">
    <source>
        <dbReference type="SAM" id="Coils"/>
    </source>
</evidence>
<evidence type="ECO:0000313" key="4">
    <source>
        <dbReference type="Proteomes" id="UP000774750"/>
    </source>
</evidence>
<dbReference type="SUPFAM" id="SSF49879">
    <property type="entry name" value="SMAD/FHA domain"/>
    <property type="match status" value="1"/>
</dbReference>
<name>A0A939BDN5_9FIRM</name>